<dbReference type="Proteomes" id="UP000094172">
    <property type="component" value="Unassembled WGS sequence"/>
</dbReference>
<dbReference type="GO" id="GO:0016787">
    <property type="term" value="F:hydrolase activity"/>
    <property type="evidence" value="ECO:0007669"/>
    <property type="project" value="UniProtKB-KW"/>
</dbReference>
<dbReference type="InterPro" id="IPR029055">
    <property type="entry name" value="Ntn_hydrolases_N"/>
</dbReference>
<feature type="chain" id="PRO_5009138456" description="Choloylglycine hydrolase/NAAA C-terminal domain-containing protein" evidence="3">
    <location>
        <begin position="24"/>
        <end position="372"/>
    </location>
</feature>
<keyword evidence="2" id="KW-0378">Hydrolase</keyword>
<keyword evidence="6" id="KW-1185">Reference proteome</keyword>
<sequence>MIRRAATYAFAASLALATTPAFACTGISLKAQDGAAIRARTLEFGFPLESNVLVVPAGNEFAATLPDGSKGMSYKAKYGFAGMNGMGSTYLIADGLNEQGLSIGLFYFPGDAKYAESTKENADKSLAPQDFGAWVLGNFATVDEVADAVKDIDMVDTPMPGFGSAEGQSLPVHFFVQDKTGKSIAVEPIDGKLKVTNAPLGVMTNTPPYDWQMTNLSNYVNLTPKDVGTEKLGPITIKQTGSGSGMLGLPGDFTPPSRFVRAALFSQNATPSETAQDAVFSAFHILNQFDLPKGSIIYGNPKLPPEITEWTSVNDLENLRYYVRTRQDQGIRMIDLKTALETAKGKISIINVQDSEQEVEDVSGDGKPASAN</sequence>
<dbReference type="PANTHER" id="PTHR35527:SF2">
    <property type="entry name" value="HYDROLASE"/>
    <property type="match status" value="1"/>
</dbReference>
<accession>A0A1E3VQ72</accession>
<evidence type="ECO:0000256" key="2">
    <source>
        <dbReference type="ARBA" id="ARBA00022801"/>
    </source>
</evidence>
<protein>
    <recommendedName>
        <fullName evidence="4">Choloylglycine hydrolase/NAAA C-terminal domain-containing protein</fullName>
    </recommendedName>
</protein>
<dbReference type="CDD" id="cd00542">
    <property type="entry name" value="Ntn_PVA"/>
    <property type="match status" value="1"/>
</dbReference>
<reference evidence="5 6" key="1">
    <citation type="journal article" date="2016" name="Environ. Microbiol.">
        <title>New Methyloceanibacter diversity from North Sea sediments includes methanotroph containing solely the soluble methane monooxygenase.</title>
        <authorList>
            <person name="Vekeman B."/>
            <person name="Kerckhof F.M."/>
            <person name="Cremers G."/>
            <person name="de Vos P."/>
            <person name="Vandamme P."/>
            <person name="Boon N."/>
            <person name="Op den Camp H.J."/>
            <person name="Heylen K."/>
        </authorList>
    </citation>
    <scope>NUCLEOTIDE SEQUENCE [LARGE SCALE GENOMIC DNA]</scope>
    <source>
        <strain evidence="5 6">R-67176</strain>
    </source>
</reference>
<evidence type="ECO:0000313" key="5">
    <source>
        <dbReference type="EMBL" id="ODR95674.1"/>
    </source>
</evidence>
<evidence type="ECO:0000256" key="3">
    <source>
        <dbReference type="SAM" id="SignalP"/>
    </source>
</evidence>
<dbReference type="EMBL" id="LPWE01000010">
    <property type="protein sequence ID" value="ODR95674.1"/>
    <property type="molecule type" value="Genomic_DNA"/>
</dbReference>
<comment type="similarity">
    <text evidence="1">Belongs to the peptidase C59 family.</text>
</comment>
<dbReference type="InterPro" id="IPR052193">
    <property type="entry name" value="Peptidase_C59"/>
</dbReference>
<gene>
    <name evidence="5" type="ORF">AUC70_01945</name>
</gene>
<dbReference type="STRING" id="1774970.AUC70_01945"/>
<dbReference type="RefSeq" id="WP_069443869.1">
    <property type="nucleotide sequence ID" value="NZ_LPWE01000010.1"/>
</dbReference>
<comment type="caution">
    <text evidence="5">The sequence shown here is derived from an EMBL/GenBank/DDBJ whole genome shotgun (WGS) entry which is preliminary data.</text>
</comment>
<proteinExistence type="inferred from homology"/>
<keyword evidence="3" id="KW-0732">Signal</keyword>
<dbReference type="InterPro" id="IPR029132">
    <property type="entry name" value="CBAH/NAAA_C"/>
</dbReference>
<dbReference type="AlphaFoldDB" id="A0A1E3VQ72"/>
<evidence type="ECO:0000259" key="4">
    <source>
        <dbReference type="Pfam" id="PF02275"/>
    </source>
</evidence>
<dbReference type="Gene3D" id="3.60.60.10">
    <property type="entry name" value="Penicillin V Acylase, Chain A"/>
    <property type="match status" value="1"/>
</dbReference>
<feature type="domain" description="Choloylglycine hydrolase/NAAA C-terminal" evidence="4">
    <location>
        <begin position="24"/>
        <end position="338"/>
    </location>
</feature>
<feature type="signal peptide" evidence="3">
    <location>
        <begin position="1"/>
        <end position="23"/>
    </location>
</feature>
<dbReference type="SUPFAM" id="SSF56235">
    <property type="entry name" value="N-terminal nucleophile aminohydrolases (Ntn hydrolases)"/>
    <property type="match status" value="1"/>
</dbReference>
<evidence type="ECO:0000313" key="6">
    <source>
        <dbReference type="Proteomes" id="UP000094172"/>
    </source>
</evidence>
<dbReference type="PANTHER" id="PTHR35527">
    <property type="entry name" value="CHOLOYLGLYCINE HYDROLASE"/>
    <property type="match status" value="1"/>
</dbReference>
<dbReference type="Pfam" id="PF02275">
    <property type="entry name" value="CBAH"/>
    <property type="match status" value="1"/>
</dbReference>
<evidence type="ECO:0000256" key="1">
    <source>
        <dbReference type="ARBA" id="ARBA00006625"/>
    </source>
</evidence>
<name>A0A1E3VQ72_9HYPH</name>
<organism evidence="5 6">
    <name type="scientific">Methyloceanibacter stevinii</name>
    <dbReference type="NCBI Taxonomy" id="1774970"/>
    <lineage>
        <taxon>Bacteria</taxon>
        <taxon>Pseudomonadati</taxon>
        <taxon>Pseudomonadota</taxon>
        <taxon>Alphaproteobacteria</taxon>
        <taxon>Hyphomicrobiales</taxon>
        <taxon>Hyphomicrobiaceae</taxon>
        <taxon>Methyloceanibacter</taxon>
    </lineage>
</organism>